<name>A0AAD2HQN9_9AGAR</name>
<comment type="caution">
    <text evidence="3">The sequence shown here is derived from an EMBL/GenBank/DDBJ whole genome shotgun (WGS) entry which is preliminary data.</text>
</comment>
<dbReference type="GO" id="GO:0004830">
    <property type="term" value="F:tryptophan-tRNA ligase activity"/>
    <property type="evidence" value="ECO:0007669"/>
    <property type="project" value="TreeGrafter"/>
</dbReference>
<dbReference type="EMBL" id="CAVNYO010000436">
    <property type="protein sequence ID" value="CAK5279320.1"/>
    <property type="molecule type" value="Genomic_DNA"/>
</dbReference>
<dbReference type="Proteomes" id="UP001295794">
    <property type="component" value="Unassembled WGS sequence"/>
</dbReference>
<dbReference type="PANTHER" id="PTHR10055:SF1">
    <property type="entry name" value="TRYPTOPHAN--TRNA LIGASE, CYTOPLASMIC"/>
    <property type="match status" value="1"/>
</dbReference>
<dbReference type="GO" id="GO:0006436">
    <property type="term" value="P:tryptophanyl-tRNA aminoacylation"/>
    <property type="evidence" value="ECO:0007669"/>
    <property type="project" value="TreeGrafter"/>
</dbReference>
<dbReference type="InterPro" id="IPR014729">
    <property type="entry name" value="Rossmann-like_a/b/a_fold"/>
</dbReference>
<dbReference type="AlphaFoldDB" id="A0AAD2HQN9"/>
<evidence type="ECO:0000256" key="2">
    <source>
        <dbReference type="SAM" id="MobiDB-lite"/>
    </source>
</evidence>
<evidence type="ECO:0000313" key="3">
    <source>
        <dbReference type="EMBL" id="CAK5279320.1"/>
    </source>
</evidence>
<organism evidence="3 4">
    <name type="scientific">Mycena citricolor</name>
    <dbReference type="NCBI Taxonomy" id="2018698"/>
    <lineage>
        <taxon>Eukaryota</taxon>
        <taxon>Fungi</taxon>
        <taxon>Dikarya</taxon>
        <taxon>Basidiomycota</taxon>
        <taxon>Agaricomycotina</taxon>
        <taxon>Agaricomycetes</taxon>
        <taxon>Agaricomycetidae</taxon>
        <taxon>Agaricales</taxon>
        <taxon>Marasmiineae</taxon>
        <taxon>Mycenaceae</taxon>
        <taxon>Mycena</taxon>
    </lineage>
</organism>
<keyword evidence="4" id="KW-1185">Reference proteome</keyword>
<accession>A0AAD2HQN9</accession>
<feature type="non-terminal residue" evidence="3">
    <location>
        <position position="1"/>
    </location>
</feature>
<reference evidence="3" key="1">
    <citation type="submission" date="2023-11" db="EMBL/GenBank/DDBJ databases">
        <authorList>
            <person name="De Vega J J."/>
            <person name="De Vega J J."/>
        </authorList>
    </citation>
    <scope>NUCLEOTIDE SEQUENCE</scope>
</reference>
<dbReference type="SUPFAM" id="SSF52374">
    <property type="entry name" value="Nucleotidylyl transferase"/>
    <property type="match status" value="1"/>
</dbReference>
<feature type="region of interest" description="Disordered" evidence="2">
    <location>
        <begin position="1"/>
        <end position="23"/>
    </location>
</feature>
<dbReference type="Gene3D" id="3.40.50.620">
    <property type="entry name" value="HUPs"/>
    <property type="match status" value="1"/>
</dbReference>
<dbReference type="GO" id="GO:0005737">
    <property type="term" value="C:cytoplasm"/>
    <property type="evidence" value="ECO:0007669"/>
    <property type="project" value="TreeGrafter"/>
</dbReference>
<sequence>STTMAFAPAPVPEELTTDTTAPPTVQTLTSALGAVSVADISPSGPATPAAAEIDKSSQDQVVTPWDVQGSVSADGKQQAIDYEKLVVQFGTRRVDAALLERFEKLTGQKPHVLLRRGMFFSHRHVLPSIAVVSY</sequence>
<evidence type="ECO:0000313" key="4">
    <source>
        <dbReference type="Proteomes" id="UP001295794"/>
    </source>
</evidence>
<gene>
    <name evidence="3" type="ORF">MYCIT1_LOCUS29294</name>
</gene>
<evidence type="ECO:0000256" key="1">
    <source>
        <dbReference type="ARBA" id="ARBA00030268"/>
    </source>
</evidence>
<dbReference type="PANTHER" id="PTHR10055">
    <property type="entry name" value="TRYPTOPHANYL-TRNA SYNTHETASE"/>
    <property type="match status" value="1"/>
</dbReference>
<protein>
    <recommendedName>
        <fullName evidence="1">Tryptophanyl-tRNA synthetase</fullName>
    </recommendedName>
</protein>
<proteinExistence type="predicted"/>